<dbReference type="RefSeq" id="WP_308434775.1">
    <property type="nucleotide sequence ID" value="NZ_BMWD01000003.1"/>
</dbReference>
<dbReference type="Pfam" id="PF01636">
    <property type="entry name" value="APH"/>
    <property type="match status" value="1"/>
</dbReference>
<dbReference type="InterPro" id="IPR011009">
    <property type="entry name" value="Kinase-like_dom_sf"/>
</dbReference>
<gene>
    <name evidence="2" type="ORF">GCM10010515_13330</name>
</gene>
<dbReference type="InterPro" id="IPR052077">
    <property type="entry name" value="CcrZ_PhaseVar_Mediator"/>
</dbReference>
<reference evidence="2" key="2">
    <citation type="submission" date="2020-09" db="EMBL/GenBank/DDBJ databases">
        <authorList>
            <person name="Sun Q."/>
            <person name="Ohkuma M."/>
        </authorList>
    </citation>
    <scope>NUCLEOTIDE SEQUENCE</scope>
    <source>
        <strain evidence="2">JCM 4956</strain>
    </source>
</reference>
<dbReference type="SUPFAM" id="SSF56112">
    <property type="entry name" value="Protein kinase-like (PK-like)"/>
    <property type="match status" value="1"/>
</dbReference>
<keyword evidence="3" id="KW-1185">Reference proteome</keyword>
<dbReference type="InterPro" id="IPR002575">
    <property type="entry name" value="Aminoglycoside_PTrfase"/>
</dbReference>
<dbReference type="PANTHER" id="PTHR40086:SF1">
    <property type="entry name" value="CELL CYCLE REGULATOR CCRZ"/>
    <property type="match status" value="1"/>
</dbReference>
<feature type="domain" description="Aminoglycoside phosphotransferase" evidence="1">
    <location>
        <begin position="55"/>
        <end position="227"/>
    </location>
</feature>
<dbReference type="AlphaFoldDB" id="A0A918N6R9"/>
<accession>A0A918N6R9</accession>
<reference evidence="2" key="1">
    <citation type="journal article" date="2014" name="Int. J. Syst. Evol. Microbiol.">
        <title>Complete genome sequence of Corynebacterium casei LMG S-19264T (=DSM 44701T), isolated from a smear-ripened cheese.</title>
        <authorList>
            <consortium name="US DOE Joint Genome Institute (JGI-PGF)"/>
            <person name="Walter F."/>
            <person name="Albersmeier A."/>
            <person name="Kalinowski J."/>
            <person name="Ruckert C."/>
        </authorList>
    </citation>
    <scope>NUCLEOTIDE SEQUENCE</scope>
    <source>
        <strain evidence="2">JCM 4956</strain>
    </source>
</reference>
<protein>
    <recommendedName>
        <fullName evidence="1">Aminoglycoside phosphotransferase domain-containing protein</fullName>
    </recommendedName>
</protein>
<comment type="caution">
    <text evidence="2">The sequence shown here is derived from an EMBL/GenBank/DDBJ whole genome shotgun (WGS) entry which is preliminary data.</text>
</comment>
<sequence length="334" mass="38012">MSPEAGAELQGRWKIREPRDRLLHFDRRCFKAEELLLGELQSRMDVIPEVARLGGVELQRFVEGATLGELHPSGGAVPDEVLGQILDVFRALAGITSGQVHVERKCEHKDRAMEGDSAGFLERLVCFTEEKVYEANSADYGRLFADLRIEPDCFQYLRKHVAGLRERPFCLLHADLHRENLIIDEKRKLWVIDWELAMFGDPLYDLATHLYLMRYPENQERSLIERWRGTVDAVREGSSEGWREDLPKLLAYKRAQSLFTDVIRGTQSLPAGRRLDRRRLRAVTWKVWDVLRAAAGPLGLADPPGPLEIEAAVLRWWRRTRTDPVGAGGATGPG</sequence>
<dbReference type="PANTHER" id="PTHR40086">
    <property type="entry name" value="PHOSPHOTRANSFERASE YTMP-RELATED"/>
    <property type="match status" value="1"/>
</dbReference>
<evidence type="ECO:0000313" key="2">
    <source>
        <dbReference type="EMBL" id="GGX47595.1"/>
    </source>
</evidence>
<name>A0A918N6R9_9ACTN</name>
<evidence type="ECO:0000313" key="3">
    <source>
        <dbReference type="Proteomes" id="UP000645555"/>
    </source>
</evidence>
<dbReference type="Gene3D" id="3.90.1200.10">
    <property type="match status" value="1"/>
</dbReference>
<evidence type="ECO:0000259" key="1">
    <source>
        <dbReference type="Pfam" id="PF01636"/>
    </source>
</evidence>
<proteinExistence type="predicted"/>
<dbReference type="Proteomes" id="UP000645555">
    <property type="component" value="Unassembled WGS sequence"/>
</dbReference>
<organism evidence="2 3">
    <name type="scientific">Streptomyces fructofermentans</name>
    <dbReference type="NCBI Taxonomy" id="152141"/>
    <lineage>
        <taxon>Bacteria</taxon>
        <taxon>Bacillati</taxon>
        <taxon>Actinomycetota</taxon>
        <taxon>Actinomycetes</taxon>
        <taxon>Kitasatosporales</taxon>
        <taxon>Streptomycetaceae</taxon>
        <taxon>Streptomyces</taxon>
    </lineage>
</organism>
<dbReference type="EMBL" id="BMWD01000003">
    <property type="protein sequence ID" value="GGX47595.1"/>
    <property type="molecule type" value="Genomic_DNA"/>
</dbReference>